<evidence type="ECO:0000313" key="3">
    <source>
        <dbReference type="Proteomes" id="UP000544872"/>
    </source>
</evidence>
<dbReference type="AlphaFoldDB" id="A0A7X0DNR6"/>
<reference evidence="2 3" key="1">
    <citation type="submission" date="2020-08" db="EMBL/GenBank/DDBJ databases">
        <title>Genomic Encyclopedia of Type Strains, Phase IV (KMG-IV): sequencing the most valuable type-strain genomes for metagenomic binning, comparative biology and taxonomic classification.</title>
        <authorList>
            <person name="Goeker M."/>
        </authorList>
    </citation>
    <scope>NUCLEOTIDE SEQUENCE [LARGE SCALE GENOMIC DNA]</scope>
    <source>
        <strain evidence="2 3">DSM 11590</strain>
    </source>
</reference>
<dbReference type="SUPFAM" id="SSF51338">
    <property type="entry name" value="Composite domain of metallo-dependent hydrolases"/>
    <property type="match status" value="2"/>
</dbReference>
<name>A0A7X0DNR6_NOVIT</name>
<dbReference type="InterPro" id="IPR011059">
    <property type="entry name" value="Metal-dep_hydrolase_composite"/>
</dbReference>
<dbReference type="EMBL" id="JACIIX010000025">
    <property type="protein sequence ID" value="MBB6212433.1"/>
    <property type="molecule type" value="Genomic_DNA"/>
</dbReference>
<dbReference type="EC" id="3.5.1.81" evidence="2"/>
<accession>A0A7X0DNR6</accession>
<dbReference type="RefSeq" id="WP_184266456.1">
    <property type="nucleotide sequence ID" value="NZ_JACIIX010000025.1"/>
</dbReference>
<dbReference type="Proteomes" id="UP000544872">
    <property type="component" value="Unassembled WGS sequence"/>
</dbReference>
<comment type="caution">
    <text evidence="2">The sequence shown here is derived from an EMBL/GenBank/DDBJ whole genome shotgun (WGS) entry which is preliminary data.</text>
</comment>
<dbReference type="GO" id="GO:0016812">
    <property type="term" value="F:hydrolase activity, acting on carbon-nitrogen (but not peptide) bonds, in cyclic amides"/>
    <property type="evidence" value="ECO:0007669"/>
    <property type="project" value="TreeGrafter"/>
</dbReference>
<protein>
    <submittedName>
        <fullName evidence="2">N-acyl-D-amino-acid deacylase</fullName>
        <ecNumber evidence="2">3.5.1.81</ecNumber>
    </submittedName>
</protein>
<dbReference type="Gene3D" id="2.30.40.10">
    <property type="entry name" value="Urease, subunit C, domain 1"/>
    <property type="match status" value="1"/>
</dbReference>
<organism evidence="2 3">
    <name type="scientific">Novispirillum itersonii</name>
    <name type="common">Aquaspirillum itersonii</name>
    <dbReference type="NCBI Taxonomy" id="189"/>
    <lineage>
        <taxon>Bacteria</taxon>
        <taxon>Pseudomonadati</taxon>
        <taxon>Pseudomonadota</taxon>
        <taxon>Alphaproteobacteria</taxon>
        <taxon>Rhodospirillales</taxon>
        <taxon>Novispirillaceae</taxon>
        <taxon>Novispirillum</taxon>
    </lineage>
</organism>
<dbReference type="GO" id="GO:0005829">
    <property type="term" value="C:cytosol"/>
    <property type="evidence" value="ECO:0007669"/>
    <property type="project" value="TreeGrafter"/>
</dbReference>
<dbReference type="Gene3D" id="3.20.20.140">
    <property type="entry name" value="Metal-dependent hydrolases"/>
    <property type="match status" value="1"/>
</dbReference>
<keyword evidence="3" id="KW-1185">Reference proteome</keyword>
<keyword evidence="2" id="KW-0378">Hydrolase</keyword>
<dbReference type="InterPro" id="IPR032466">
    <property type="entry name" value="Metal_Hydrolase"/>
</dbReference>
<dbReference type="InterPro" id="IPR050378">
    <property type="entry name" value="Metallo-dep_Hydrolases_sf"/>
</dbReference>
<dbReference type="CDD" id="cd01297">
    <property type="entry name" value="D-aminoacylase"/>
    <property type="match status" value="1"/>
</dbReference>
<evidence type="ECO:0000259" key="1">
    <source>
        <dbReference type="Pfam" id="PF07969"/>
    </source>
</evidence>
<proteinExistence type="predicted"/>
<dbReference type="Pfam" id="PF07969">
    <property type="entry name" value="Amidohydro_3"/>
    <property type="match status" value="1"/>
</dbReference>
<feature type="domain" description="Amidohydrolase 3" evidence="1">
    <location>
        <begin position="49"/>
        <end position="519"/>
    </location>
</feature>
<dbReference type="InterPro" id="IPR023100">
    <property type="entry name" value="D-aminoacylase_insert_dom_sf"/>
</dbReference>
<evidence type="ECO:0000313" key="2">
    <source>
        <dbReference type="EMBL" id="MBB6212433.1"/>
    </source>
</evidence>
<sequence length="546" mass="57965">MTPRLVIRHARIIDGTGAPWFRGDLVAENGVIRAITAPGQALAGAGDTVIDAVGRYLAPGFIDAHTHDDLVALRAPARGDKATQGVTTVVGGNCSFSLFPVVEASRPALREHYGALLGAVAEDEVFPDFTAYADALDAAGMNTHYVGLVGHAALRLAVVGFERRPATPAERQTLCALLDRQLEQGAAGLSLGLVYPPSAFADEDELLALAAVVARRGRLLAAHVRSYEGGLLDSVEEFLRLLRAAKTAGLLSHLQAAGAPYWGQARQAAARLEQERQSGTDVSFDMYPYPAGSSTILQLLPPSALDGGYPALSARLRDPAGKAALRRAVEQGEAPDAGWESKVRLIGWGNVRISGVASDVLKPLQGRTLLALAGERGEDPFETLVDLILSDNGQTTIIMFQLSEEELADVLRHRLHMLGSDSLPRQGTLPHPRACGTFPRFIGVYALAGGTLPLEEAVRKMTSLPAQRFGLHDRGILRPGLVADLVLFGEDVRDCATFDNPTLPPLGLDHVWVAGVPVVDHGRAVPLSPGQAPGRVFRAGFCGPAR</sequence>
<dbReference type="SUPFAM" id="SSF51556">
    <property type="entry name" value="Metallo-dependent hydrolases"/>
    <property type="match status" value="1"/>
</dbReference>
<dbReference type="Gene3D" id="3.30.1490.130">
    <property type="entry name" value="D-aminoacylase. Domain 3"/>
    <property type="match status" value="1"/>
</dbReference>
<dbReference type="InterPro" id="IPR013108">
    <property type="entry name" value="Amidohydro_3"/>
</dbReference>
<dbReference type="GO" id="GO:0047420">
    <property type="term" value="F:N-acyl-D-amino-acid deacylase activity"/>
    <property type="evidence" value="ECO:0007669"/>
    <property type="project" value="UniProtKB-EC"/>
</dbReference>
<dbReference type="PANTHER" id="PTHR11647:SF1">
    <property type="entry name" value="COLLAPSIN RESPONSE MEDIATOR PROTEIN"/>
    <property type="match status" value="1"/>
</dbReference>
<gene>
    <name evidence="2" type="ORF">FHS48_003888</name>
</gene>
<dbReference type="PANTHER" id="PTHR11647">
    <property type="entry name" value="HYDRANTOINASE/DIHYDROPYRIMIDINASE FAMILY MEMBER"/>
    <property type="match status" value="1"/>
</dbReference>